<organism evidence="2 3">
    <name type="scientific">Protopolystoma xenopodis</name>
    <dbReference type="NCBI Taxonomy" id="117903"/>
    <lineage>
        <taxon>Eukaryota</taxon>
        <taxon>Metazoa</taxon>
        <taxon>Spiralia</taxon>
        <taxon>Lophotrochozoa</taxon>
        <taxon>Platyhelminthes</taxon>
        <taxon>Monogenea</taxon>
        <taxon>Polyopisthocotylea</taxon>
        <taxon>Polystomatidea</taxon>
        <taxon>Polystomatidae</taxon>
        <taxon>Protopolystoma</taxon>
    </lineage>
</organism>
<reference evidence="2" key="1">
    <citation type="submission" date="2018-11" db="EMBL/GenBank/DDBJ databases">
        <authorList>
            <consortium name="Pathogen Informatics"/>
        </authorList>
    </citation>
    <scope>NUCLEOTIDE SEQUENCE</scope>
</reference>
<comment type="caution">
    <text evidence="2">The sequence shown here is derived from an EMBL/GenBank/DDBJ whole genome shotgun (WGS) entry which is preliminary data.</text>
</comment>
<protein>
    <submittedName>
        <fullName evidence="2">Uncharacterized protein</fullName>
    </submittedName>
</protein>
<dbReference type="EMBL" id="CAAALY010246915">
    <property type="protein sequence ID" value="VEL34061.1"/>
    <property type="molecule type" value="Genomic_DNA"/>
</dbReference>
<dbReference type="Proteomes" id="UP000784294">
    <property type="component" value="Unassembled WGS sequence"/>
</dbReference>
<keyword evidence="3" id="KW-1185">Reference proteome</keyword>
<proteinExistence type="predicted"/>
<sequence>MGYTLQPDASMPEYYQNQQQPHSLQPTQTDQAHKPLGQATEIAEKFHSSCPFLLSELYTTPQPTLFLVVSGPRVYLWQGWWPGTTNSIASPPVPGVVSTDGTPIEQNINFFTPSKCSNNIEIPNAIDAGGESQSGPFCQSDLSSCSTSTTTSPAPDIEGPDDINVFASNLPQTAISSVIPASSAAATSTCAAGSAVFRFHALKKAALETTKLLSLLIGADFARVVYSGLEPPDFLAHFPAYERDPSSSACHLLSYYQRDFKELSSYSVFYYWPPVFFRHRGIAFLDSTPKFRRHHRWLHQEMAEVYHWATALMTSITCSTDKFILERF</sequence>
<evidence type="ECO:0000313" key="2">
    <source>
        <dbReference type="EMBL" id="VEL34061.1"/>
    </source>
</evidence>
<feature type="compositionally biased region" description="Polar residues" evidence="1">
    <location>
        <begin position="15"/>
        <end position="30"/>
    </location>
</feature>
<accession>A0A448XD68</accession>
<gene>
    <name evidence="2" type="ORF">PXEA_LOCUS27501</name>
</gene>
<dbReference type="AlphaFoldDB" id="A0A448XD68"/>
<evidence type="ECO:0000313" key="3">
    <source>
        <dbReference type="Proteomes" id="UP000784294"/>
    </source>
</evidence>
<evidence type="ECO:0000256" key="1">
    <source>
        <dbReference type="SAM" id="MobiDB-lite"/>
    </source>
</evidence>
<feature type="region of interest" description="Disordered" evidence="1">
    <location>
        <begin position="1"/>
        <end position="33"/>
    </location>
</feature>
<name>A0A448XD68_9PLAT</name>